<reference evidence="1" key="1">
    <citation type="journal article" date="2020" name="Stud. Mycol.">
        <title>101 Dothideomycetes genomes: a test case for predicting lifestyles and emergence of pathogens.</title>
        <authorList>
            <person name="Haridas S."/>
            <person name="Albert R."/>
            <person name="Binder M."/>
            <person name="Bloem J."/>
            <person name="Labutti K."/>
            <person name="Salamov A."/>
            <person name="Andreopoulos B."/>
            <person name="Baker S."/>
            <person name="Barry K."/>
            <person name="Bills G."/>
            <person name="Bluhm B."/>
            <person name="Cannon C."/>
            <person name="Castanera R."/>
            <person name="Culley D."/>
            <person name="Daum C."/>
            <person name="Ezra D."/>
            <person name="Gonzalez J."/>
            <person name="Henrissat B."/>
            <person name="Kuo A."/>
            <person name="Liang C."/>
            <person name="Lipzen A."/>
            <person name="Lutzoni F."/>
            <person name="Magnuson J."/>
            <person name="Mondo S."/>
            <person name="Nolan M."/>
            <person name="Ohm R."/>
            <person name="Pangilinan J."/>
            <person name="Park H.-J."/>
            <person name="Ramirez L."/>
            <person name="Alfaro M."/>
            <person name="Sun H."/>
            <person name="Tritt A."/>
            <person name="Yoshinaga Y."/>
            <person name="Zwiers L.-H."/>
            <person name="Turgeon B."/>
            <person name="Goodwin S."/>
            <person name="Spatafora J."/>
            <person name="Crous P."/>
            <person name="Grigoriev I."/>
        </authorList>
    </citation>
    <scope>NUCLEOTIDE SEQUENCE</scope>
    <source>
        <strain evidence="1">ATCC 200398</strain>
    </source>
</reference>
<organism evidence="1 2">
    <name type="scientific">Lindgomyces ingoldianus</name>
    <dbReference type="NCBI Taxonomy" id="673940"/>
    <lineage>
        <taxon>Eukaryota</taxon>
        <taxon>Fungi</taxon>
        <taxon>Dikarya</taxon>
        <taxon>Ascomycota</taxon>
        <taxon>Pezizomycotina</taxon>
        <taxon>Dothideomycetes</taxon>
        <taxon>Pleosporomycetidae</taxon>
        <taxon>Pleosporales</taxon>
        <taxon>Lindgomycetaceae</taxon>
        <taxon>Lindgomyces</taxon>
    </lineage>
</organism>
<comment type="caution">
    <text evidence="1">The sequence shown here is derived from an EMBL/GenBank/DDBJ whole genome shotgun (WGS) entry which is preliminary data.</text>
</comment>
<dbReference type="EMBL" id="MU003504">
    <property type="protein sequence ID" value="KAF2471761.1"/>
    <property type="molecule type" value="Genomic_DNA"/>
</dbReference>
<protein>
    <submittedName>
        <fullName evidence="1">Uncharacterized protein</fullName>
    </submittedName>
</protein>
<name>A0ACB6QXZ6_9PLEO</name>
<proteinExistence type="predicted"/>
<sequence length="645" mass="73843">MQGSKDIRATTSCSECQRRKQKCSREWPCNHCQARKVPHLCQFGQRKGWKESSTESPPELRGQKRSNADSNKESPPFRYVSSEGGQDGLRAWGYMPGHVHFTLGRASLEDSASSATQVRPQQSQEVEKVLYTIPTRTLTDAIINHFLNHVNSRYNSIYAPTFTDQYVQWWFDRINGSGLSPVFTCLLLRVCAYSVQYLTSELRKTIEFELACNIQVLTERFYRAAEQLSCTFTASNTSLERVQELFLKGAWLKSDSQIVESWHSLGSAIREAQELGLDRDVGIAGLSEFDIEIRRRLWTLLFIWDWQMSAWLGRPHLIDQKDTTFVFPNLRLEESKSQPNLLSPFAHIALQAHLARRVAKQMGNVLNIVDLSTKDVLAVLAECETFIDELPPVFRIDNPDTSLDEEHPYYVLQRRQLHVVIWMTMVDPLKPYLTRSPDQKASSYDIKFRDRGIDLSLKLLKAARLLFDHEFPINSRFHLVIFCVFDTATILCSAIIHDTSDRFPHREEVMGAVETSLEMLHQLSPTSRIGASSYKFLFNLVQATPLLLRSSRSQKRQKTNCSKTPETQLTPPSDPPAQTILKPVNTMMDGIPEISTTDDLSFDLDQFLLQNPFENSNQLDIGGMEQIWDWDTLNLDAYFKQSEGV</sequence>
<evidence type="ECO:0000313" key="1">
    <source>
        <dbReference type="EMBL" id="KAF2471761.1"/>
    </source>
</evidence>
<evidence type="ECO:0000313" key="2">
    <source>
        <dbReference type="Proteomes" id="UP000799755"/>
    </source>
</evidence>
<gene>
    <name evidence="1" type="ORF">BDR25DRAFT_260304</name>
</gene>
<accession>A0ACB6QXZ6</accession>
<dbReference type="Proteomes" id="UP000799755">
    <property type="component" value="Unassembled WGS sequence"/>
</dbReference>
<keyword evidence="2" id="KW-1185">Reference proteome</keyword>